<dbReference type="PANTHER" id="PTHR15975">
    <property type="entry name" value="CCR4-NOT TRANSCRIPTION COMPLEX SUBUNIT 11"/>
    <property type="match status" value="1"/>
</dbReference>
<evidence type="ECO:0000256" key="9">
    <source>
        <dbReference type="ARBA" id="ARBA00023242"/>
    </source>
</evidence>
<sequence>MMQTAGYHTTNQVSQLHVRSSHQSSTESIRAPVAKLLFQARNTSCSNAAQVFNQLSPQISRFQLALDALLPSLDEGNETADRILSCYILYSMYAPHPISINPFATVLHAIFVRETNKALDMEKDGGLANNDQFVYVLWKILKGEGKDIGPFSPQHILQHPIPTELRAVVLLAIQPVWSPFLKATTPSSWRIQCRVGEDSNTEDSSITNLSRGLGVSSAELSSRPKITPNEDNEMIGISRGTSLLLAARERVLSLSEQRVLKPLLSKVASPPVVTSGDIPPIVSKNPSIATLLLISLLTWSDVSSYRVQPMYFDALIHLPPTLNSFDVIGSLLRDKTPMTLGTARVPTTVGEAIKSETLGYFLHECISWLDTAEVEERQGMVSEDIFAKGVQNLCRFYYSLIKLSILNPAAPDGIDTIEMAHFALRNSRFKDATELYKVLVTGSF</sequence>
<reference evidence="11" key="1">
    <citation type="journal article" date="2020" name="Nat. Commun.">
        <title>Large-scale genome sequencing of mycorrhizal fungi provides insights into the early evolution of symbiotic traits.</title>
        <authorList>
            <person name="Miyauchi S."/>
            <person name="Kiss E."/>
            <person name="Kuo A."/>
            <person name="Drula E."/>
            <person name="Kohler A."/>
            <person name="Sanchez-Garcia M."/>
            <person name="Morin E."/>
            <person name="Andreopoulos B."/>
            <person name="Barry K.W."/>
            <person name="Bonito G."/>
            <person name="Buee M."/>
            <person name="Carver A."/>
            <person name="Chen C."/>
            <person name="Cichocki N."/>
            <person name="Clum A."/>
            <person name="Culley D."/>
            <person name="Crous P.W."/>
            <person name="Fauchery L."/>
            <person name="Girlanda M."/>
            <person name="Hayes R.D."/>
            <person name="Keri Z."/>
            <person name="LaButti K."/>
            <person name="Lipzen A."/>
            <person name="Lombard V."/>
            <person name="Magnuson J."/>
            <person name="Maillard F."/>
            <person name="Murat C."/>
            <person name="Nolan M."/>
            <person name="Ohm R.A."/>
            <person name="Pangilinan J."/>
            <person name="Pereira M.F."/>
            <person name="Perotto S."/>
            <person name="Peter M."/>
            <person name="Pfister S."/>
            <person name="Riley R."/>
            <person name="Sitrit Y."/>
            <person name="Stielow J.B."/>
            <person name="Szollosi G."/>
            <person name="Zifcakova L."/>
            <person name="Stursova M."/>
            <person name="Spatafora J.W."/>
            <person name="Tedersoo L."/>
            <person name="Vaario L.M."/>
            <person name="Yamada A."/>
            <person name="Yan M."/>
            <person name="Wang P."/>
            <person name="Xu J."/>
            <person name="Bruns T."/>
            <person name="Baldrian P."/>
            <person name="Vilgalys R."/>
            <person name="Dunand C."/>
            <person name="Henrissat B."/>
            <person name="Grigoriev I.V."/>
            <person name="Hibbett D."/>
            <person name="Nagy L.G."/>
            <person name="Martin F.M."/>
        </authorList>
    </citation>
    <scope>NUCLEOTIDE SEQUENCE</scope>
    <source>
        <strain evidence="11">UH-Tt-Lm1</strain>
    </source>
</reference>
<dbReference type="EMBL" id="WIUZ02000015">
    <property type="protein sequence ID" value="KAF9780719.1"/>
    <property type="molecule type" value="Genomic_DNA"/>
</dbReference>
<dbReference type="Proteomes" id="UP000736335">
    <property type="component" value="Unassembled WGS sequence"/>
</dbReference>
<name>A0A9P6H7F8_9AGAM</name>
<evidence type="ECO:0000256" key="4">
    <source>
        <dbReference type="ARBA" id="ARBA00014872"/>
    </source>
</evidence>
<comment type="caution">
    <text evidence="11">The sequence shown here is derived from an EMBL/GenBank/DDBJ whole genome shotgun (WGS) entry which is preliminary data.</text>
</comment>
<evidence type="ECO:0000256" key="7">
    <source>
        <dbReference type="ARBA" id="ARBA00023158"/>
    </source>
</evidence>
<dbReference type="InterPro" id="IPR019312">
    <property type="entry name" value="CNOT11"/>
</dbReference>
<evidence type="ECO:0000256" key="6">
    <source>
        <dbReference type="ARBA" id="ARBA00023015"/>
    </source>
</evidence>
<evidence type="ECO:0000256" key="2">
    <source>
        <dbReference type="ARBA" id="ARBA00004496"/>
    </source>
</evidence>
<keyword evidence="12" id="KW-1185">Reference proteome</keyword>
<keyword evidence="7" id="KW-0943">RNA-mediated gene silencing</keyword>
<reference evidence="11" key="2">
    <citation type="submission" date="2020-11" db="EMBL/GenBank/DDBJ databases">
        <authorList>
            <consortium name="DOE Joint Genome Institute"/>
            <person name="Kuo A."/>
            <person name="Miyauchi S."/>
            <person name="Kiss E."/>
            <person name="Drula E."/>
            <person name="Kohler A."/>
            <person name="Sanchez-Garcia M."/>
            <person name="Andreopoulos B."/>
            <person name="Barry K.W."/>
            <person name="Bonito G."/>
            <person name="Buee M."/>
            <person name="Carver A."/>
            <person name="Chen C."/>
            <person name="Cichocki N."/>
            <person name="Clum A."/>
            <person name="Culley D."/>
            <person name="Crous P.W."/>
            <person name="Fauchery L."/>
            <person name="Girlanda M."/>
            <person name="Hayes R."/>
            <person name="Keri Z."/>
            <person name="Labutti K."/>
            <person name="Lipzen A."/>
            <person name="Lombard V."/>
            <person name="Magnuson J."/>
            <person name="Maillard F."/>
            <person name="Morin E."/>
            <person name="Murat C."/>
            <person name="Nolan M."/>
            <person name="Ohm R."/>
            <person name="Pangilinan J."/>
            <person name="Pereira M."/>
            <person name="Perotto S."/>
            <person name="Peter M."/>
            <person name="Riley R."/>
            <person name="Sitrit Y."/>
            <person name="Stielow B."/>
            <person name="Szollosi G."/>
            <person name="Zifcakova L."/>
            <person name="Stursova M."/>
            <person name="Spatafora J.W."/>
            <person name="Tedersoo L."/>
            <person name="Vaario L.-M."/>
            <person name="Yamada A."/>
            <person name="Yan M."/>
            <person name="Wang P."/>
            <person name="Xu J."/>
            <person name="Bruns T."/>
            <person name="Baldrian P."/>
            <person name="Vilgalys R."/>
            <person name="Henrissat B."/>
            <person name="Grigoriev I.V."/>
            <person name="Hibbett D."/>
            <person name="Nagy L.G."/>
            <person name="Martin F.M."/>
        </authorList>
    </citation>
    <scope>NUCLEOTIDE SEQUENCE</scope>
    <source>
        <strain evidence="11">UH-Tt-Lm1</strain>
    </source>
</reference>
<accession>A0A9P6H7F8</accession>
<keyword evidence="9" id="KW-0539">Nucleus</keyword>
<feature type="region of interest" description="Disordered" evidence="10">
    <location>
        <begin position="1"/>
        <end position="21"/>
    </location>
</feature>
<evidence type="ECO:0000256" key="10">
    <source>
        <dbReference type="SAM" id="MobiDB-lite"/>
    </source>
</evidence>
<dbReference type="GO" id="GO:0005737">
    <property type="term" value="C:cytoplasm"/>
    <property type="evidence" value="ECO:0007669"/>
    <property type="project" value="UniProtKB-SubCell"/>
</dbReference>
<keyword evidence="8" id="KW-0804">Transcription</keyword>
<evidence type="ECO:0000256" key="3">
    <source>
        <dbReference type="ARBA" id="ARBA00008030"/>
    </source>
</evidence>
<protein>
    <recommendedName>
        <fullName evidence="4">CCR4-NOT transcription complex subunit 11</fullName>
    </recommendedName>
</protein>
<comment type="similarity">
    <text evidence="3">Belongs to the CNOT11 family.</text>
</comment>
<evidence type="ECO:0000256" key="5">
    <source>
        <dbReference type="ARBA" id="ARBA00022490"/>
    </source>
</evidence>
<evidence type="ECO:0000256" key="1">
    <source>
        <dbReference type="ARBA" id="ARBA00004123"/>
    </source>
</evidence>
<comment type="subcellular location">
    <subcellularLocation>
        <location evidence="2">Cytoplasm</location>
    </subcellularLocation>
    <subcellularLocation>
        <location evidence="1">Nucleus</location>
    </subcellularLocation>
</comment>
<dbReference type="GO" id="GO:0005634">
    <property type="term" value="C:nucleus"/>
    <property type="evidence" value="ECO:0007669"/>
    <property type="project" value="UniProtKB-SubCell"/>
</dbReference>
<dbReference type="GO" id="GO:0030014">
    <property type="term" value="C:CCR4-NOT complex"/>
    <property type="evidence" value="ECO:0007669"/>
    <property type="project" value="InterPro"/>
</dbReference>
<evidence type="ECO:0000313" key="11">
    <source>
        <dbReference type="EMBL" id="KAF9780719.1"/>
    </source>
</evidence>
<evidence type="ECO:0000256" key="8">
    <source>
        <dbReference type="ARBA" id="ARBA00023163"/>
    </source>
</evidence>
<evidence type="ECO:0000313" key="12">
    <source>
        <dbReference type="Proteomes" id="UP000736335"/>
    </source>
</evidence>
<keyword evidence="6" id="KW-0805">Transcription regulation</keyword>
<dbReference type="GO" id="GO:0031047">
    <property type="term" value="P:regulatory ncRNA-mediated gene silencing"/>
    <property type="evidence" value="ECO:0007669"/>
    <property type="project" value="UniProtKB-KW"/>
</dbReference>
<dbReference type="PANTHER" id="PTHR15975:SF0">
    <property type="entry name" value="CCR4-NOT TRANSCRIPTION COMPLEX SUBUNIT 11"/>
    <property type="match status" value="1"/>
</dbReference>
<gene>
    <name evidence="11" type="ORF">BJ322DRAFT_1101336</name>
</gene>
<proteinExistence type="inferred from homology"/>
<dbReference type="OrthoDB" id="3226845at2759"/>
<dbReference type="Pfam" id="PF10155">
    <property type="entry name" value="CNOT11"/>
    <property type="match status" value="1"/>
</dbReference>
<organism evidence="11 12">
    <name type="scientific">Thelephora terrestris</name>
    <dbReference type="NCBI Taxonomy" id="56493"/>
    <lineage>
        <taxon>Eukaryota</taxon>
        <taxon>Fungi</taxon>
        <taxon>Dikarya</taxon>
        <taxon>Basidiomycota</taxon>
        <taxon>Agaricomycotina</taxon>
        <taxon>Agaricomycetes</taxon>
        <taxon>Thelephorales</taxon>
        <taxon>Thelephoraceae</taxon>
        <taxon>Thelephora</taxon>
    </lineage>
</organism>
<keyword evidence="5" id="KW-0963">Cytoplasm</keyword>
<dbReference type="AlphaFoldDB" id="A0A9P6H7F8"/>